<sequence>MATTKRRFSFFNASMYAILTVAAAVVLIPTFWMVSTAFKSNEEVMVSPPAWIPDHPTFDSFIRIWKDYPFLDYFLNSVLVVVASTVITIVFSALAGYGASRFKFRGKGTFLSFLLVTQMFPSIMLLIPFYKVLKTFGLIDSQWGLIVVYIAFAIPMCTWMMLGFFQGIPRELDEAAMIDGCSQIRTFVQIILPLSLPGLAATAIYSFLIGWNEYMFAFILVTTETLKTLPVGIGQLNGYYKVVWNDMMAASIISSLPLIVLFLFMQKYFISSLTAGAVKQ</sequence>
<evidence type="ECO:0000256" key="7">
    <source>
        <dbReference type="RuleBase" id="RU363032"/>
    </source>
</evidence>
<comment type="subcellular location">
    <subcellularLocation>
        <location evidence="1 7">Cell membrane</location>
        <topology evidence="1 7">Multi-pass membrane protein</topology>
    </subcellularLocation>
</comment>
<evidence type="ECO:0000256" key="1">
    <source>
        <dbReference type="ARBA" id="ARBA00004651"/>
    </source>
</evidence>
<evidence type="ECO:0000313" key="10">
    <source>
        <dbReference type="Proteomes" id="UP000289856"/>
    </source>
</evidence>
<dbReference type="RefSeq" id="WP_130615950.1">
    <property type="nucleotide sequence ID" value="NZ_AP019400.1"/>
</dbReference>
<dbReference type="KEGG" id="cohn:KCTCHS21_58540"/>
<dbReference type="PANTHER" id="PTHR32243:SF18">
    <property type="entry name" value="INNER MEMBRANE ABC TRANSPORTER PERMEASE PROTEIN YCJP"/>
    <property type="match status" value="1"/>
</dbReference>
<dbReference type="SUPFAM" id="SSF161098">
    <property type="entry name" value="MetI-like"/>
    <property type="match status" value="1"/>
</dbReference>
<comment type="similarity">
    <text evidence="7">Belongs to the binding-protein-dependent transport system permease family.</text>
</comment>
<evidence type="ECO:0000256" key="3">
    <source>
        <dbReference type="ARBA" id="ARBA00022475"/>
    </source>
</evidence>
<feature type="transmembrane region" description="Helical" evidence="7">
    <location>
        <begin position="247"/>
        <end position="265"/>
    </location>
</feature>
<evidence type="ECO:0000256" key="5">
    <source>
        <dbReference type="ARBA" id="ARBA00022989"/>
    </source>
</evidence>
<dbReference type="InterPro" id="IPR000515">
    <property type="entry name" value="MetI-like"/>
</dbReference>
<keyword evidence="3" id="KW-1003">Cell membrane</keyword>
<feature type="transmembrane region" description="Helical" evidence="7">
    <location>
        <begin position="142"/>
        <end position="165"/>
    </location>
</feature>
<feature type="transmembrane region" description="Helical" evidence="7">
    <location>
        <begin position="109"/>
        <end position="130"/>
    </location>
</feature>
<dbReference type="GO" id="GO:0055085">
    <property type="term" value="P:transmembrane transport"/>
    <property type="evidence" value="ECO:0007669"/>
    <property type="project" value="InterPro"/>
</dbReference>
<feature type="transmembrane region" description="Helical" evidence="7">
    <location>
        <begin position="73"/>
        <end position="97"/>
    </location>
</feature>
<dbReference type="AlphaFoldDB" id="A0A3T1DEY4"/>
<name>A0A3T1DEY4_9BACL</name>
<keyword evidence="5 7" id="KW-1133">Transmembrane helix</keyword>
<feature type="transmembrane region" description="Helical" evidence="7">
    <location>
        <begin position="12"/>
        <end position="34"/>
    </location>
</feature>
<evidence type="ECO:0000259" key="8">
    <source>
        <dbReference type="PROSITE" id="PS50928"/>
    </source>
</evidence>
<dbReference type="PROSITE" id="PS50928">
    <property type="entry name" value="ABC_TM1"/>
    <property type="match status" value="1"/>
</dbReference>
<dbReference type="EMBL" id="AP019400">
    <property type="protein sequence ID" value="BBI36455.1"/>
    <property type="molecule type" value="Genomic_DNA"/>
</dbReference>
<evidence type="ECO:0000313" key="9">
    <source>
        <dbReference type="EMBL" id="BBI36455.1"/>
    </source>
</evidence>
<dbReference type="Pfam" id="PF00528">
    <property type="entry name" value="BPD_transp_1"/>
    <property type="match status" value="1"/>
</dbReference>
<organism evidence="9 10">
    <name type="scientific">Cohnella abietis</name>
    <dbReference type="NCBI Taxonomy" id="2507935"/>
    <lineage>
        <taxon>Bacteria</taxon>
        <taxon>Bacillati</taxon>
        <taxon>Bacillota</taxon>
        <taxon>Bacilli</taxon>
        <taxon>Bacillales</taxon>
        <taxon>Paenibacillaceae</taxon>
        <taxon>Cohnella</taxon>
    </lineage>
</organism>
<dbReference type="GO" id="GO:0005886">
    <property type="term" value="C:plasma membrane"/>
    <property type="evidence" value="ECO:0007669"/>
    <property type="project" value="UniProtKB-SubCell"/>
</dbReference>
<protein>
    <submittedName>
        <fullName evidence="9">Sugar ABC transporter permease</fullName>
    </submittedName>
</protein>
<keyword evidence="6 7" id="KW-0472">Membrane</keyword>
<dbReference type="CDD" id="cd06261">
    <property type="entry name" value="TM_PBP2"/>
    <property type="match status" value="1"/>
</dbReference>
<keyword evidence="4 7" id="KW-0812">Transmembrane</keyword>
<proteinExistence type="inferred from homology"/>
<dbReference type="PANTHER" id="PTHR32243">
    <property type="entry name" value="MALTOSE TRANSPORT SYSTEM PERMEASE-RELATED"/>
    <property type="match status" value="1"/>
</dbReference>
<dbReference type="Proteomes" id="UP000289856">
    <property type="component" value="Chromosome"/>
</dbReference>
<dbReference type="OrthoDB" id="9810086at2"/>
<keyword evidence="10" id="KW-1185">Reference proteome</keyword>
<evidence type="ECO:0000256" key="6">
    <source>
        <dbReference type="ARBA" id="ARBA00023136"/>
    </source>
</evidence>
<accession>A0A3T1DEY4</accession>
<feature type="domain" description="ABC transmembrane type-1" evidence="8">
    <location>
        <begin position="74"/>
        <end position="265"/>
    </location>
</feature>
<feature type="transmembrane region" description="Helical" evidence="7">
    <location>
        <begin position="186"/>
        <end position="208"/>
    </location>
</feature>
<dbReference type="Gene3D" id="1.10.3720.10">
    <property type="entry name" value="MetI-like"/>
    <property type="match status" value="1"/>
</dbReference>
<dbReference type="InterPro" id="IPR050901">
    <property type="entry name" value="BP-dep_ABC_trans_perm"/>
</dbReference>
<dbReference type="InterPro" id="IPR035906">
    <property type="entry name" value="MetI-like_sf"/>
</dbReference>
<evidence type="ECO:0000256" key="2">
    <source>
        <dbReference type="ARBA" id="ARBA00022448"/>
    </source>
</evidence>
<evidence type="ECO:0000256" key="4">
    <source>
        <dbReference type="ARBA" id="ARBA00022692"/>
    </source>
</evidence>
<gene>
    <name evidence="9" type="ORF">KCTCHS21_58540</name>
</gene>
<reference evidence="9 10" key="1">
    <citation type="submission" date="2019-01" db="EMBL/GenBank/DDBJ databases">
        <title>Complete genome sequence of Cohnella hallensis HS21 isolated from Korean fir (Abies koreana) rhizospheric soil.</title>
        <authorList>
            <person name="Jiang L."/>
            <person name="Kang S.W."/>
            <person name="Kim S."/>
            <person name="Jung J."/>
            <person name="Kim C.Y."/>
            <person name="Kim D.H."/>
            <person name="Kim S.W."/>
            <person name="Lee J."/>
        </authorList>
    </citation>
    <scope>NUCLEOTIDE SEQUENCE [LARGE SCALE GENOMIC DNA]</scope>
    <source>
        <strain evidence="9 10">HS21</strain>
    </source>
</reference>
<keyword evidence="2 7" id="KW-0813">Transport</keyword>